<dbReference type="Proteomes" id="UP001194746">
    <property type="component" value="Unassembled WGS sequence"/>
</dbReference>
<evidence type="ECO:0000313" key="2">
    <source>
        <dbReference type="EMBL" id="KAF9891839.1"/>
    </source>
</evidence>
<protein>
    <submittedName>
        <fullName evidence="2">Uncharacterized protein</fullName>
    </submittedName>
</protein>
<feature type="compositionally biased region" description="Low complexity" evidence="1">
    <location>
        <begin position="10"/>
        <end position="24"/>
    </location>
</feature>
<feature type="region of interest" description="Disordered" evidence="1">
    <location>
        <begin position="1"/>
        <end position="39"/>
    </location>
</feature>
<dbReference type="EMBL" id="VCAU01000016">
    <property type="protein sequence ID" value="KAF9891839.1"/>
    <property type="molecule type" value="Genomic_DNA"/>
</dbReference>
<feature type="compositionally biased region" description="Basic residues" evidence="1">
    <location>
        <begin position="355"/>
        <end position="364"/>
    </location>
</feature>
<name>A0AAD4GVL3_ASPNN</name>
<sequence length="501" mass="56640">MTATLERSLSRTSSMSIPLSSPRLSLRHETTPPSLPTVADPALAHIHDRLTLLDSRILEIRSSILTKDGYVERRNREDEHIRREFEAHRSISTRIDLNVVALRTDVDQLKTGIFQLKSSIGQSSNETVFLRSDLDRLSKNVEQIQSDLEQMQTDVFGCRMEISKLHTTVSQIRTDLITLQHETSRHLNSVFDRFSLIESRMKHSERVRFNSLAHTTHAPITPVPVIEEDGSLEWPEYFPRTVWRFWCLKKRSRIHRLVQLADFYQLGGYQYWNRMHQTERAFASDSDSSESDCPSNLTRPEAVRMYPEAAHQALAATLGLVYYKIRNEVGEGPNMPIQRPPKRQPEEAISVSTGSKHKPVKMARRPNNVSPTTLHRLITGGASLESKSVISEESDKLGWNAHSEASDEAMSKLRGIVSEEVGTLLRALERGRIKLKPSRADRLNMSSPTESRASCRKAGLHGQEDEIPTVPDTIPTEIISISDKTQKTEDIPDTASDSTGP</sequence>
<reference evidence="2" key="1">
    <citation type="journal article" date="2019" name="Beilstein J. Org. Chem.">
        <title>Nanangenines: drimane sesquiterpenoids as the dominant metabolite cohort of a novel Australian fungus, Aspergillus nanangensis.</title>
        <authorList>
            <person name="Lacey H.J."/>
            <person name="Gilchrist C.L.M."/>
            <person name="Crombie A."/>
            <person name="Kalaitzis J.A."/>
            <person name="Vuong D."/>
            <person name="Rutledge P.J."/>
            <person name="Turner P."/>
            <person name="Pitt J.I."/>
            <person name="Lacey E."/>
            <person name="Chooi Y.H."/>
            <person name="Piggott A.M."/>
        </authorList>
    </citation>
    <scope>NUCLEOTIDE SEQUENCE</scope>
    <source>
        <strain evidence="2">MST-FP2251</strain>
    </source>
</reference>
<gene>
    <name evidence="2" type="ORF">FE257_003324</name>
</gene>
<feature type="region of interest" description="Disordered" evidence="1">
    <location>
        <begin position="333"/>
        <end position="373"/>
    </location>
</feature>
<comment type="caution">
    <text evidence="2">The sequence shown here is derived from an EMBL/GenBank/DDBJ whole genome shotgun (WGS) entry which is preliminary data.</text>
</comment>
<organism evidence="2 3">
    <name type="scientific">Aspergillus nanangensis</name>
    <dbReference type="NCBI Taxonomy" id="2582783"/>
    <lineage>
        <taxon>Eukaryota</taxon>
        <taxon>Fungi</taxon>
        <taxon>Dikarya</taxon>
        <taxon>Ascomycota</taxon>
        <taxon>Pezizomycotina</taxon>
        <taxon>Eurotiomycetes</taxon>
        <taxon>Eurotiomycetidae</taxon>
        <taxon>Eurotiales</taxon>
        <taxon>Aspergillaceae</taxon>
        <taxon>Aspergillus</taxon>
        <taxon>Aspergillus subgen. Circumdati</taxon>
    </lineage>
</organism>
<feature type="region of interest" description="Disordered" evidence="1">
    <location>
        <begin position="438"/>
        <end position="501"/>
    </location>
</feature>
<dbReference type="AlphaFoldDB" id="A0AAD4GVL3"/>
<proteinExistence type="predicted"/>
<keyword evidence="3" id="KW-1185">Reference proteome</keyword>
<accession>A0AAD4GVL3</accession>
<dbReference type="Gene3D" id="1.10.287.1490">
    <property type="match status" value="1"/>
</dbReference>
<evidence type="ECO:0000256" key="1">
    <source>
        <dbReference type="SAM" id="MobiDB-lite"/>
    </source>
</evidence>
<reference evidence="2" key="2">
    <citation type="submission" date="2020-02" db="EMBL/GenBank/DDBJ databases">
        <authorList>
            <person name="Gilchrist C.L.M."/>
            <person name="Chooi Y.-H."/>
        </authorList>
    </citation>
    <scope>NUCLEOTIDE SEQUENCE</scope>
    <source>
        <strain evidence="2">MST-FP2251</strain>
    </source>
</reference>
<evidence type="ECO:0000313" key="3">
    <source>
        <dbReference type="Proteomes" id="UP001194746"/>
    </source>
</evidence>